<evidence type="ECO:0000313" key="2">
    <source>
        <dbReference type="EMBL" id="MBN4068843.1"/>
    </source>
</evidence>
<organism evidence="2 3">
    <name type="scientific">Desulfotalea psychrophila</name>
    <dbReference type="NCBI Taxonomy" id="84980"/>
    <lineage>
        <taxon>Bacteria</taxon>
        <taxon>Pseudomonadati</taxon>
        <taxon>Thermodesulfobacteriota</taxon>
        <taxon>Desulfobulbia</taxon>
        <taxon>Desulfobulbales</taxon>
        <taxon>Desulfocapsaceae</taxon>
        <taxon>Desulfotalea</taxon>
    </lineage>
</organism>
<dbReference type="Gene3D" id="2.60.120.380">
    <property type="match status" value="1"/>
</dbReference>
<dbReference type="InterPro" id="IPR001506">
    <property type="entry name" value="Peptidase_M12A"/>
</dbReference>
<protein>
    <submittedName>
        <fullName evidence="2">Pre-peptidase C-terminal domain-containing protein</fullName>
    </submittedName>
</protein>
<dbReference type="SUPFAM" id="SSF55486">
    <property type="entry name" value="Metalloproteases ('zincins'), catalytic domain"/>
    <property type="match status" value="1"/>
</dbReference>
<dbReference type="Pfam" id="PF04151">
    <property type="entry name" value="PPC"/>
    <property type="match status" value="1"/>
</dbReference>
<dbReference type="InterPro" id="IPR007280">
    <property type="entry name" value="Peptidase_C_arc/bac"/>
</dbReference>
<name>A0ABS3AVL7_9BACT</name>
<dbReference type="Pfam" id="PF01400">
    <property type="entry name" value="Astacin"/>
    <property type="match status" value="1"/>
</dbReference>
<evidence type="ECO:0000259" key="1">
    <source>
        <dbReference type="SMART" id="SM00235"/>
    </source>
</evidence>
<reference evidence="2 3" key="1">
    <citation type="submission" date="2021-02" db="EMBL/GenBank/DDBJ databases">
        <title>Activity-based single-cell genomes from oceanic crustal fluid captures similar information to metagenomic and metatranscriptomic surveys with orders of magnitude less sampling.</title>
        <authorList>
            <person name="D'Angelo T.S."/>
            <person name="Orcutt B.N."/>
        </authorList>
    </citation>
    <scope>NUCLEOTIDE SEQUENCE [LARGE SCALE GENOMIC DNA]</scope>
    <source>
        <strain evidence="2">AH-315-G02</strain>
    </source>
</reference>
<dbReference type="InterPro" id="IPR006026">
    <property type="entry name" value="Peptidase_Metallo"/>
</dbReference>
<accession>A0ABS3AVL7</accession>
<evidence type="ECO:0000313" key="3">
    <source>
        <dbReference type="Proteomes" id="UP000717534"/>
    </source>
</evidence>
<gene>
    <name evidence="2" type="ORF">JYU06_04925</name>
</gene>
<comment type="caution">
    <text evidence="2">The sequence shown here is derived from an EMBL/GenBank/DDBJ whole genome shotgun (WGS) entry which is preliminary data.</text>
</comment>
<feature type="domain" description="Peptidase metallopeptidase" evidence="1">
    <location>
        <begin position="38"/>
        <end position="192"/>
    </location>
</feature>
<dbReference type="Proteomes" id="UP000717534">
    <property type="component" value="Unassembled WGS sequence"/>
</dbReference>
<dbReference type="EMBL" id="JAFITO010000063">
    <property type="protein sequence ID" value="MBN4068843.1"/>
    <property type="molecule type" value="Genomic_DNA"/>
</dbReference>
<dbReference type="SMART" id="SM00235">
    <property type="entry name" value="ZnMc"/>
    <property type="match status" value="1"/>
</dbReference>
<sequence length="339" mass="37478">MTDYPRICFERILPHEMHVPQRLIASPGGGASRAIIEFKKMWINGSTLRIRFLDGTDQQQQIVRDFAPEWTEHANLKFEFTDAPDAEIRIVFNANDGAWSWVGTDAKRIPQNEPTMNLGWQDQGVVLHEFGHAIGLAHEHQNPAGGIEWNEEIVIRDLSGPPNSWTEAQIRSNVLNKYRSDQIRGTIFDGDSIMLYFFPDSWVASGEGTKENETLSDVDKAFIAGAEAYPDVAGDPVEVPVIDTTGVSASIGQPGEEDLFVFTAKSDGRYTIETGGQTDVVMKLFGPESQTALIAEDDDGGIGRNSRIVVDLVAGQYFVQLRHYNQSGGTGNYTIKVST</sequence>
<dbReference type="InterPro" id="IPR024079">
    <property type="entry name" value="MetalloPept_cat_dom_sf"/>
</dbReference>
<keyword evidence="3" id="KW-1185">Reference proteome</keyword>
<dbReference type="SUPFAM" id="SSF89260">
    <property type="entry name" value="Collagen-binding domain"/>
    <property type="match status" value="1"/>
</dbReference>
<dbReference type="Gene3D" id="3.40.390.10">
    <property type="entry name" value="Collagenase (Catalytic Domain)"/>
    <property type="match status" value="1"/>
</dbReference>
<proteinExistence type="predicted"/>